<dbReference type="Gene3D" id="3.20.20.150">
    <property type="entry name" value="Divalent-metal-dependent TIM barrel enzymes"/>
    <property type="match status" value="1"/>
</dbReference>
<dbReference type="RefSeq" id="WP_015338035.1">
    <property type="nucleotide sequence ID" value="NC_020055.1"/>
</dbReference>
<evidence type="ECO:0000313" key="2">
    <source>
        <dbReference type="Proteomes" id="UP000010808"/>
    </source>
</evidence>
<dbReference type="PATRIC" id="fig|1121451.3.peg.3377"/>
<name>L0RF92_9BACT</name>
<accession>L0RF92</accession>
<reference evidence="1 2" key="1">
    <citation type="submission" date="2012-10" db="EMBL/GenBank/DDBJ databases">
        <authorList>
            <person name="Genoscope - CEA"/>
        </authorList>
    </citation>
    <scope>NUCLEOTIDE SEQUENCE [LARGE SCALE GENOMIC DNA]</scope>
    <source>
        <strain evidence="2">AM13 / DSM 14728</strain>
    </source>
</reference>
<evidence type="ECO:0008006" key="3">
    <source>
        <dbReference type="Google" id="ProtNLM"/>
    </source>
</evidence>
<dbReference type="STRING" id="1121451.DESAM_23171"/>
<sequence length="250" mass="27203">MSSFLNEFNSQLELAAPSWVVPGTVADNCYYLAGKVDEVALLFFEARSCLAYTEVDLPAELIDTGLSFHIHHPLDLPWHEGGLKVAEIVLALNDLAAHLNPTCHVIHPPQAGPDADVLICEFAAGLKGGSIKSGKILFENIKENSLLEQVTTIRNCGFKICLDLGHILSYAQQDLLKHKDLAGMVSMVHLNAPGAKGRHESLELLDGSGKKMMKTLLDILSDGGTVTIEVFEEKGFFNSLQFLKECCSGE</sequence>
<dbReference type="HOGENOM" id="CLU_089586_0_0_7"/>
<dbReference type="EMBL" id="FO203522">
    <property type="protein sequence ID" value="CCO25438.1"/>
    <property type="molecule type" value="Genomic_DNA"/>
</dbReference>
<gene>
    <name evidence="1" type="ORF">DESAM_23171</name>
</gene>
<dbReference type="OrthoDB" id="9792261at2"/>
<dbReference type="NCBIfam" id="NF041277">
    <property type="entry name" value="coba_remo_CbiR"/>
    <property type="match status" value="1"/>
</dbReference>
<dbReference type="AlphaFoldDB" id="L0RF92"/>
<dbReference type="eggNOG" id="COG1082">
    <property type="taxonomic scope" value="Bacteria"/>
</dbReference>
<dbReference type="SUPFAM" id="SSF51658">
    <property type="entry name" value="Xylose isomerase-like"/>
    <property type="match status" value="1"/>
</dbReference>
<proteinExistence type="predicted"/>
<dbReference type="Proteomes" id="UP000010808">
    <property type="component" value="Chromosome"/>
</dbReference>
<keyword evidence="2" id="KW-1185">Reference proteome</keyword>
<protein>
    <recommendedName>
        <fullName evidence="3">Xylose isomerase-like TIM barrel domain-containing protein</fullName>
    </recommendedName>
</protein>
<evidence type="ECO:0000313" key="1">
    <source>
        <dbReference type="EMBL" id="CCO25438.1"/>
    </source>
</evidence>
<dbReference type="InterPro" id="IPR036237">
    <property type="entry name" value="Xyl_isomerase-like_sf"/>
</dbReference>
<organism evidence="1 2">
    <name type="scientific">Maridesulfovibrio hydrothermalis AM13 = DSM 14728</name>
    <dbReference type="NCBI Taxonomy" id="1121451"/>
    <lineage>
        <taxon>Bacteria</taxon>
        <taxon>Pseudomonadati</taxon>
        <taxon>Thermodesulfobacteriota</taxon>
        <taxon>Desulfovibrionia</taxon>
        <taxon>Desulfovibrionales</taxon>
        <taxon>Desulfovibrionaceae</taxon>
        <taxon>Maridesulfovibrio</taxon>
    </lineage>
</organism>
<dbReference type="KEGG" id="dhy:DESAM_23171"/>